<dbReference type="AlphaFoldDB" id="A0A1I1P4G4"/>
<protein>
    <submittedName>
        <fullName evidence="2">Antitoxin CcdA</fullName>
    </submittedName>
</protein>
<reference evidence="2 3" key="1">
    <citation type="submission" date="2016-10" db="EMBL/GenBank/DDBJ databases">
        <authorList>
            <person name="de Groot N.N."/>
        </authorList>
    </citation>
    <scope>NUCLEOTIDE SEQUENCE [LARGE SCALE GENOMIC DNA]</scope>
    <source>
        <strain evidence="2 3">HL3</strain>
    </source>
</reference>
<dbReference type="Pfam" id="PF07362">
    <property type="entry name" value="CcdA"/>
    <property type="match status" value="1"/>
</dbReference>
<proteinExistence type="predicted"/>
<keyword evidence="1" id="KW-1277">Toxin-antitoxin system</keyword>
<sequence length="99" mass="11213">MQPLPYDPDAPRKAANLSVNSDLMAQARELGLNVSALLEERLAAAVREARREAWLAENEQAVSEYNDRVAERGSFGDRARRFWWRSRTVTKSPWGPAIT</sequence>
<evidence type="ECO:0000313" key="3">
    <source>
        <dbReference type="Proteomes" id="UP000198611"/>
    </source>
</evidence>
<evidence type="ECO:0000313" key="2">
    <source>
        <dbReference type="EMBL" id="SFD02578.1"/>
    </source>
</evidence>
<gene>
    <name evidence="2" type="ORF">SAMN05660831_00503</name>
</gene>
<accession>A0A1I1P4G4</accession>
<dbReference type="Proteomes" id="UP000198611">
    <property type="component" value="Unassembled WGS sequence"/>
</dbReference>
<keyword evidence="3" id="KW-1185">Reference proteome</keyword>
<dbReference type="EMBL" id="FOMJ01000001">
    <property type="protein sequence ID" value="SFD02578.1"/>
    <property type="molecule type" value="Genomic_DNA"/>
</dbReference>
<organism evidence="2 3">
    <name type="scientific">Thiohalospira halophila DSM 15071</name>
    <dbReference type="NCBI Taxonomy" id="1123397"/>
    <lineage>
        <taxon>Bacteria</taxon>
        <taxon>Pseudomonadati</taxon>
        <taxon>Pseudomonadota</taxon>
        <taxon>Gammaproteobacteria</taxon>
        <taxon>Thiohalospirales</taxon>
        <taxon>Thiohalospiraceae</taxon>
        <taxon>Thiohalospira</taxon>
    </lineage>
</organism>
<dbReference type="RefSeq" id="WP_093427155.1">
    <property type="nucleotide sequence ID" value="NZ_FOMJ01000001.1"/>
</dbReference>
<evidence type="ECO:0000256" key="1">
    <source>
        <dbReference type="ARBA" id="ARBA00022649"/>
    </source>
</evidence>
<dbReference type="STRING" id="1123397.SAMN05660831_00503"/>
<name>A0A1I1P4G4_9GAMM</name>
<dbReference type="OrthoDB" id="7219749at2"/>
<dbReference type="InterPro" id="IPR009956">
    <property type="entry name" value="Post-segregation_anti-tox_CcdA"/>
</dbReference>